<evidence type="ECO:0000259" key="4">
    <source>
        <dbReference type="Pfam" id="PF04586"/>
    </source>
</evidence>
<accession>A0ABT2ECS0</accession>
<dbReference type="InterPro" id="IPR054613">
    <property type="entry name" value="Peptidase_S78_dom"/>
</dbReference>
<proteinExistence type="predicted"/>
<dbReference type="RefSeq" id="WP_259035879.1">
    <property type="nucleotide sequence ID" value="NZ_JAJISC010000003.1"/>
</dbReference>
<name>A0ABT2ECS0_9GAMM</name>
<keyword evidence="6" id="KW-1185">Reference proteome</keyword>
<dbReference type="InterPro" id="IPR006433">
    <property type="entry name" value="Prohead_protease"/>
</dbReference>
<organism evidence="5 6">
    <name type="scientific">Halomonas dongshanensis</name>
    <dbReference type="NCBI Taxonomy" id="2890835"/>
    <lineage>
        <taxon>Bacteria</taxon>
        <taxon>Pseudomonadati</taxon>
        <taxon>Pseudomonadota</taxon>
        <taxon>Gammaproteobacteria</taxon>
        <taxon>Oceanospirillales</taxon>
        <taxon>Halomonadaceae</taxon>
        <taxon>Halomonas</taxon>
    </lineage>
</organism>
<evidence type="ECO:0000313" key="6">
    <source>
        <dbReference type="Proteomes" id="UP001165542"/>
    </source>
</evidence>
<dbReference type="EMBL" id="JAJISC010000003">
    <property type="protein sequence ID" value="MCS2609377.1"/>
    <property type="molecule type" value="Genomic_DNA"/>
</dbReference>
<dbReference type="NCBIfam" id="TIGR01543">
    <property type="entry name" value="proheadase_HK97"/>
    <property type="match status" value="1"/>
</dbReference>
<dbReference type="Pfam" id="PF04586">
    <property type="entry name" value="Peptidase_S78"/>
    <property type="match status" value="1"/>
</dbReference>
<gene>
    <name evidence="5" type="ORF">LLY24_08625</name>
</gene>
<reference evidence="5" key="1">
    <citation type="submission" date="2021-11" db="EMBL/GenBank/DDBJ databases">
        <title>Halomonas sp., isolated from a coastal aquaculture zone in Dongshan Bay.</title>
        <authorList>
            <person name="Lin W."/>
        </authorList>
    </citation>
    <scope>NUCLEOTIDE SEQUENCE</scope>
    <source>
        <strain evidence="5">Yzlin-01</strain>
    </source>
</reference>
<evidence type="ECO:0000313" key="5">
    <source>
        <dbReference type="EMBL" id="MCS2609377.1"/>
    </source>
</evidence>
<dbReference type="GO" id="GO:0006508">
    <property type="term" value="P:proteolysis"/>
    <property type="evidence" value="ECO:0007669"/>
    <property type="project" value="UniProtKB-KW"/>
</dbReference>
<comment type="caution">
    <text evidence="5">The sequence shown here is derived from an EMBL/GenBank/DDBJ whole genome shotgun (WGS) entry which is preliminary data.</text>
</comment>
<dbReference type="GO" id="GO:0008233">
    <property type="term" value="F:peptidase activity"/>
    <property type="evidence" value="ECO:0007669"/>
    <property type="project" value="UniProtKB-KW"/>
</dbReference>
<evidence type="ECO:0000256" key="2">
    <source>
        <dbReference type="ARBA" id="ARBA00022670"/>
    </source>
</evidence>
<keyword evidence="3" id="KW-0378">Hydrolase</keyword>
<evidence type="ECO:0000256" key="3">
    <source>
        <dbReference type="ARBA" id="ARBA00022801"/>
    </source>
</evidence>
<keyword evidence="2 5" id="KW-0645">Protease</keyword>
<dbReference type="Proteomes" id="UP001165542">
    <property type="component" value="Unassembled WGS sequence"/>
</dbReference>
<evidence type="ECO:0000256" key="1">
    <source>
        <dbReference type="ARBA" id="ARBA00022612"/>
    </source>
</evidence>
<sequence>MERRALANAVETKGRTLYGYAARFDAPTQLDGFSERIRPGAFTRTLASKDAPNVRAIYEHDGRALLGRAGSGSLRLHEDDQGLAFELDLPDTQLGRDVATLVKRGDVHGCSFGFIAQGESWEGETRVLEDVDLLEVTITATPAYDTTSVQVRGKQPRGIRLARLYLEACR</sequence>
<feature type="domain" description="Prohead serine protease" evidence="4">
    <location>
        <begin position="9"/>
        <end position="153"/>
    </location>
</feature>
<keyword evidence="1" id="KW-1188">Viral release from host cell</keyword>
<protein>
    <submittedName>
        <fullName evidence="5">HK97 family phage prohead protease</fullName>
    </submittedName>
</protein>